<sequence length="574" mass="65403">MKQKERELQLPLLKNVGLWLIFNLLLCLTVEMIGTLNGIERLIYLIVHSDVFLMNYIVLLILTSPALFFNKMPFVFNLIAVFLMGVAHASRILLIVRGLPLTWGDFFIAKEGLSIADKYVSPSLIGMMIGLLILGVLLLYYSYKIRLVEYYTKRGMLFLFIMTSINILIISEAHRQNKVSEIVDEKQEVTSSEEGTLYAFITSYKGNKDEIAETYTPQVIDAIREKLSNQPIKDLGNKNPNILFVQVESFIDPYSLKGITYSEDPIPYMRPYLETQWSGLMEVPDVNTARTEFEILTGIRIKDFFEYQVPYTSDVLDGRVIESIAHLLKRKEYSTTAIHNNEGSFYSRDKIYGLLGFKRFIALEDMTGVTYSKNWPKDEVLRTYIQKTLKGTRERDFIYTVTVGTHSSYDTQYNSPSSVIKVGGTASTEAICQVQDYIDRLHETDAMLGKLMHDLRASVEPTVLVVYGDHIPALEALTMDSTYVKNKVPYFVMSNYVLQGNMPKDTTSYRLYTEVLNLLGIQGGTLQAAHNSLAKDGDYFKELDLIAYDMLIGECRINKGKVTYEIQDLQRGAP</sequence>
<proteinExistence type="predicted"/>
<evidence type="ECO:0000313" key="1">
    <source>
        <dbReference type="EMBL" id="PHV72353.1"/>
    </source>
</evidence>
<dbReference type="EMBL" id="PEDL01000001">
    <property type="protein sequence ID" value="PHV72353.1"/>
    <property type="molecule type" value="Genomic_DNA"/>
</dbReference>
<evidence type="ECO:0000313" key="2">
    <source>
        <dbReference type="Proteomes" id="UP000224460"/>
    </source>
</evidence>
<name>A0AC61DI21_9FIRM</name>
<comment type="caution">
    <text evidence="1">The sequence shown here is derived from an EMBL/GenBank/DDBJ whole genome shotgun (WGS) entry which is preliminary data.</text>
</comment>
<protein>
    <submittedName>
        <fullName evidence="1">Uncharacterized protein</fullName>
    </submittedName>
</protein>
<reference evidence="1" key="1">
    <citation type="submission" date="2017-10" db="EMBL/GenBank/DDBJ databases">
        <title>Genome sequence of cellulolytic Lachnospiraceae bacterium XHS1971 isolated from hotspring sediment.</title>
        <authorList>
            <person name="Vasudevan G."/>
            <person name="Joshi A.J."/>
            <person name="Hivarkar S."/>
            <person name="Lanjekar V.B."/>
            <person name="Dhakephalkar P.K."/>
            <person name="Dagar S."/>
        </authorList>
    </citation>
    <scope>NUCLEOTIDE SEQUENCE</scope>
    <source>
        <strain evidence="1">XHS1971</strain>
    </source>
</reference>
<organism evidence="1 2">
    <name type="scientific">Sporanaerobium hydrogeniformans</name>
    <dbReference type="NCBI Taxonomy" id="3072179"/>
    <lineage>
        <taxon>Bacteria</taxon>
        <taxon>Bacillati</taxon>
        <taxon>Bacillota</taxon>
        <taxon>Clostridia</taxon>
        <taxon>Lachnospirales</taxon>
        <taxon>Lachnospiraceae</taxon>
        <taxon>Sporanaerobium</taxon>
    </lineage>
</organism>
<gene>
    <name evidence="1" type="ORF">CS063_02425</name>
</gene>
<accession>A0AC61DI21</accession>
<keyword evidence="2" id="KW-1185">Reference proteome</keyword>
<dbReference type="Proteomes" id="UP000224460">
    <property type="component" value="Unassembled WGS sequence"/>
</dbReference>